<accession>A0A8H7RIV3</accession>
<dbReference type="Pfam" id="PF04468">
    <property type="entry name" value="PSP1"/>
    <property type="match status" value="1"/>
</dbReference>
<dbReference type="InterPro" id="IPR047767">
    <property type="entry name" value="PSP1-like"/>
</dbReference>
<protein>
    <recommendedName>
        <fullName evidence="2">PSP1 C-terminal domain-containing protein</fullName>
    </recommendedName>
</protein>
<proteinExistence type="predicted"/>
<evidence type="ECO:0000256" key="1">
    <source>
        <dbReference type="SAM" id="MobiDB-lite"/>
    </source>
</evidence>
<sequence>MALVLNSSTKWKQDEDEVSTDIINITKDIEEGEPDWKAVGSPSRRESFSIHGNNNNSPPQLPASQEYRRSSVSSDKPWGSFGGIQWEGPSMFDEKTATPELYDPTSILSVPMLPNISLEPTYKPQRSFSFSTGQEPNFFGYDDYNTRSALAPTMEEDEELDSFDDAYLRARSQSSNATLGMNPSLYWNNNNGRRSSLGFVSFSPDKNPQQRRMSQPEFSFPDIIPKGNNGSYLMANQFTERLKNFPITKSASTSASSSITAKQQQQPIILPDTSVSTPSQDGVSVGKGMLLLRLPPHIPLFMVEFKSGRTDYYYVSDPLIRLRIGDLVIVEADRGKDLGKVATDVLTVDQVVLLQKQSHSKLMDENEKTTETHVKRIYRQASHEEANMLLVKDQDEQRALSVCLQKIKIRKLPMEVVDAEFQWDRRKLTFYFIAEKRIDFRELVRELFKIYKTRIWM</sequence>
<feature type="domain" description="PSP1 C-terminal" evidence="2">
    <location>
        <begin position="375"/>
        <end position="457"/>
    </location>
</feature>
<dbReference type="Proteomes" id="UP000603453">
    <property type="component" value="Unassembled WGS sequence"/>
</dbReference>
<organism evidence="3 4">
    <name type="scientific">Mucor saturninus</name>
    <dbReference type="NCBI Taxonomy" id="64648"/>
    <lineage>
        <taxon>Eukaryota</taxon>
        <taxon>Fungi</taxon>
        <taxon>Fungi incertae sedis</taxon>
        <taxon>Mucoromycota</taxon>
        <taxon>Mucoromycotina</taxon>
        <taxon>Mucoromycetes</taxon>
        <taxon>Mucorales</taxon>
        <taxon>Mucorineae</taxon>
        <taxon>Mucoraceae</taxon>
        <taxon>Mucor</taxon>
    </lineage>
</organism>
<dbReference type="PANTHER" id="PTHR43830:SF3">
    <property type="entry name" value="PROTEIN PSP1"/>
    <property type="match status" value="1"/>
</dbReference>
<dbReference type="GO" id="GO:0005737">
    <property type="term" value="C:cytoplasm"/>
    <property type="evidence" value="ECO:0007669"/>
    <property type="project" value="TreeGrafter"/>
</dbReference>
<dbReference type="OrthoDB" id="243127at2759"/>
<dbReference type="PANTHER" id="PTHR43830">
    <property type="entry name" value="PROTEIN PSP1"/>
    <property type="match status" value="1"/>
</dbReference>
<evidence type="ECO:0000259" key="2">
    <source>
        <dbReference type="PROSITE" id="PS51411"/>
    </source>
</evidence>
<dbReference type="PROSITE" id="PS51411">
    <property type="entry name" value="PSP1_C"/>
    <property type="match status" value="1"/>
</dbReference>
<feature type="region of interest" description="Disordered" evidence="1">
    <location>
        <begin position="30"/>
        <end position="79"/>
    </location>
</feature>
<dbReference type="AlphaFoldDB" id="A0A8H7RIV3"/>
<comment type="caution">
    <text evidence="3">The sequence shown here is derived from an EMBL/GenBank/DDBJ whole genome shotgun (WGS) entry which is preliminary data.</text>
</comment>
<evidence type="ECO:0000313" key="3">
    <source>
        <dbReference type="EMBL" id="KAG2211832.1"/>
    </source>
</evidence>
<dbReference type="InterPro" id="IPR007557">
    <property type="entry name" value="PSP1_C"/>
</dbReference>
<name>A0A8H7RIV3_9FUNG</name>
<keyword evidence="4" id="KW-1185">Reference proteome</keyword>
<gene>
    <name evidence="3" type="ORF">INT47_004518</name>
</gene>
<dbReference type="NCBIfam" id="NF041131">
    <property type="entry name" value="RicT_YaaT_fam"/>
    <property type="match status" value="1"/>
</dbReference>
<reference evidence="3" key="1">
    <citation type="submission" date="2020-12" db="EMBL/GenBank/DDBJ databases">
        <title>Metabolic potential, ecology and presence of endohyphal bacteria is reflected in genomic diversity of Mucoromycotina.</title>
        <authorList>
            <person name="Muszewska A."/>
            <person name="Okrasinska A."/>
            <person name="Steczkiewicz K."/>
            <person name="Drgas O."/>
            <person name="Orlowska M."/>
            <person name="Perlinska-Lenart U."/>
            <person name="Aleksandrzak-Piekarczyk T."/>
            <person name="Szatraj K."/>
            <person name="Zielenkiewicz U."/>
            <person name="Pilsyk S."/>
            <person name="Malc E."/>
            <person name="Mieczkowski P."/>
            <person name="Kruszewska J.S."/>
            <person name="Biernat P."/>
            <person name="Pawlowska J."/>
        </authorList>
    </citation>
    <scope>NUCLEOTIDE SEQUENCE</scope>
    <source>
        <strain evidence="3">WA0000017839</strain>
    </source>
</reference>
<dbReference type="EMBL" id="JAEPRD010000007">
    <property type="protein sequence ID" value="KAG2211832.1"/>
    <property type="molecule type" value="Genomic_DNA"/>
</dbReference>
<evidence type="ECO:0000313" key="4">
    <source>
        <dbReference type="Proteomes" id="UP000603453"/>
    </source>
</evidence>